<evidence type="ECO:0000313" key="2">
    <source>
        <dbReference type="Proteomes" id="UP000765509"/>
    </source>
</evidence>
<comment type="caution">
    <text evidence="1">The sequence shown here is derived from an EMBL/GenBank/DDBJ whole genome shotgun (WGS) entry which is preliminary data.</text>
</comment>
<gene>
    <name evidence="1" type="ORF">O181_089757</name>
</gene>
<keyword evidence="2" id="KW-1185">Reference proteome</keyword>
<dbReference type="EMBL" id="AVOT02055519">
    <property type="protein sequence ID" value="MBW0550042.1"/>
    <property type="molecule type" value="Genomic_DNA"/>
</dbReference>
<proteinExistence type="predicted"/>
<dbReference type="AlphaFoldDB" id="A0A9Q3P708"/>
<name>A0A9Q3P708_9BASI</name>
<dbReference type="Proteomes" id="UP000765509">
    <property type="component" value="Unassembled WGS sequence"/>
</dbReference>
<protein>
    <recommendedName>
        <fullName evidence="3">Chromo domain-containing protein</fullName>
    </recommendedName>
</protein>
<evidence type="ECO:0000313" key="1">
    <source>
        <dbReference type="EMBL" id="MBW0550042.1"/>
    </source>
</evidence>
<sequence length="95" mass="11349">MFPMSFLKPYHQTREDKLPFRKKIQTPKDIVEVEKSLGPVKNIIKARKIRLNVKEHRQYLVRFKNQTSDKERWLAEDVIPDGYLHLSRFRASLGV</sequence>
<accession>A0A9Q3P708</accession>
<evidence type="ECO:0008006" key="3">
    <source>
        <dbReference type="Google" id="ProtNLM"/>
    </source>
</evidence>
<organism evidence="1 2">
    <name type="scientific">Austropuccinia psidii MF-1</name>
    <dbReference type="NCBI Taxonomy" id="1389203"/>
    <lineage>
        <taxon>Eukaryota</taxon>
        <taxon>Fungi</taxon>
        <taxon>Dikarya</taxon>
        <taxon>Basidiomycota</taxon>
        <taxon>Pucciniomycotina</taxon>
        <taxon>Pucciniomycetes</taxon>
        <taxon>Pucciniales</taxon>
        <taxon>Sphaerophragmiaceae</taxon>
        <taxon>Austropuccinia</taxon>
    </lineage>
</organism>
<reference evidence="1" key="1">
    <citation type="submission" date="2021-03" db="EMBL/GenBank/DDBJ databases">
        <title>Draft genome sequence of rust myrtle Austropuccinia psidii MF-1, a brazilian biotype.</title>
        <authorList>
            <person name="Quecine M.C."/>
            <person name="Pachon D.M.R."/>
            <person name="Bonatelli M.L."/>
            <person name="Correr F.H."/>
            <person name="Franceschini L.M."/>
            <person name="Leite T.F."/>
            <person name="Margarido G.R.A."/>
            <person name="Almeida C.A."/>
            <person name="Ferrarezi J.A."/>
            <person name="Labate C.A."/>
        </authorList>
    </citation>
    <scope>NUCLEOTIDE SEQUENCE</scope>
    <source>
        <strain evidence="1">MF-1</strain>
    </source>
</reference>